<evidence type="ECO:0000313" key="2">
    <source>
        <dbReference type="Proteomes" id="UP000031532"/>
    </source>
</evidence>
<name>A0A9X5I3N2_9CYAN</name>
<dbReference type="Proteomes" id="UP000031532">
    <property type="component" value="Unassembled WGS sequence"/>
</dbReference>
<dbReference type="OrthoDB" id="507726at2"/>
<gene>
    <name evidence="1" type="ORF">QH73_0008310</name>
</gene>
<accession>A0A9X5I3N2</accession>
<sequence length="258" mass="28081">MKLTRIDLNSWLLEIAGLRVLIDPWLVDPLVFYGQPWLFSASHLQPLVYTPATLPKIDLILISQGLDDHCHKPTLEKLDRQIPVVASPTAAKIVKSLGYTAVCSLTPGQTEILGALNITAVTGAPVQGQVENGYFLKDVESGETVYYEPHWFQSEKVTAQFQGTVDVAIAPIIGQVFPLLGQVIMGSTEAMHLIQTLHPRVFVPTSLGEIEARGILPMLIRSIGSVEEFSDRLAASGLKTQLLLPAAGETLAIEPIKL</sequence>
<dbReference type="PANTHER" id="PTHR36142">
    <property type="entry name" value="METALLO-HYDROLASE/OXIDOREDUCTASE SUPERFAMILY PROTEIN"/>
    <property type="match status" value="1"/>
</dbReference>
<dbReference type="InterPro" id="IPR036866">
    <property type="entry name" value="RibonucZ/Hydroxyglut_hydro"/>
</dbReference>
<proteinExistence type="predicted"/>
<dbReference type="EMBL" id="JTJC03000002">
    <property type="protein sequence ID" value="NHC34663.1"/>
    <property type="molecule type" value="Genomic_DNA"/>
</dbReference>
<dbReference type="RefSeq" id="WP_039716791.1">
    <property type="nucleotide sequence ID" value="NZ_JTJC03000002.1"/>
</dbReference>
<dbReference type="Pfam" id="PF13483">
    <property type="entry name" value="Lactamase_B_3"/>
    <property type="match status" value="1"/>
</dbReference>
<dbReference type="Gene3D" id="3.60.15.10">
    <property type="entry name" value="Ribonuclease Z/Hydroxyacylglutathione hydrolase-like"/>
    <property type="match status" value="1"/>
</dbReference>
<dbReference type="SUPFAM" id="SSF56281">
    <property type="entry name" value="Metallo-hydrolase/oxidoreductase"/>
    <property type="match status" value="1"/>
</dbReference>
<reference evidence="1 2" key="1">
    <citation type="journal article" date="2015" name="Genome Announc.">
        <title>Draft Genome Sequence of the Terrestrial Cyanobacterium Scytonema millei VB511283, Isolated from Eastern India.</title>
        <authorList>
            <person name="Sen D."/>
            <person name="Chandrababunaidu M.M."/>
            <person name="Singh D."/>
            <person name="Sanghi N."/>
            <person name="Ghorai A."/>
            <person name="Mishra G.P."/>
            <person name="Madduluri M."/>
            <person name="Adhikary S.P."/>
            <person name="Tripathy S."/>
        </authorList>
    </citation>
    <scope>NUCLEOTIDE SEQUENCE [LARGE SCALE GENOMIC DNA]</scope>
    <source>
        <strain evidence="1 2">VB511283</strain>
    </source>
</reference>
<protein>
    <submittedName>
        <fullName evidence="1">MBL fold metallo-hydrolase</fullName>
    </submittedName>
</protein>
<dbReference type="AlphaFoldDB" id="A0A9X5I3N2"/>
<evidence type="ECO:0000313" key="1">
    <source>
        <dbReference type="EMBL" id="NHC34663.1"/>
    </source>
</evidence>
<comment type="caution">
    <text evidence="1">The sequence shown here is derived from an EMBL/GenBank/DDBJ whole genome shotgun (WGS) entry which is preliminary data.</text>
</comment>
<dbReference type="PANTHER" id="PTHR36142:SF2">
    <property type="entry name" value="METALLO-HYDROLASE_OXIDOREDUCTASE SUPERFAMILY PROTEIN"/>
    <property type="match status" value="1"/>
</dbReference>
<keyword evidence="2" id="KW-1185">Reference proteome</keyword>
<organism evidence="1 2">
    <name type="scientific">Scytonema millei VB511283</name>
    <dbReference type="NCBI Taxonomy" id="1245923"/>
    <lineage>
        <taxon>Bacteria</taxon>
        <taxon>Bacillati</taxon>
        <taxon>Cyanobacteriota</taxon>
        <taxon>Cyanophyceae</taxon>
        <taxon>Nostocales</taxon>
        <taxon>Scytonemataceae</taxon>
        <taxon>Scytonema</taxon>
    </lineage>
</organism>